<protein>
    <submittedName>
        <fullName evidence="1">Uncharacterized protein</fullName>
    </submittedName>
</protein>
<dbReference type="RefSeq" id="WP_105997757.1">
    <property type="nucleotide sequence ID" value="NZ_CM009578.1"/>
</dbReference>
<dbReference type="EMBL" id="PHFW01000002">
    <property type="protein sequence ID" value="PQM27498.1"/>
    <property type="molecule type" value="Genomic_DNA"/>
</dbReference>
<name>A0A2S8B586_9SPHN</name>
<evidence type="ECO:0000313" key="2">
    <source>
        <dbReference type="Proteomes" id="UP000238954"/>
    </source>
</evidence>
<reference evidence="2" key="1">
    <citation type="submission" date="2017-11" db="EMBL/GenBank/DDBJ databases">
        <title>The complete genome sequence of Sphingopyxis pomeranensis sp. nov. strain WS5A3p.</title>
        <authorList>
            <person name="Kaminski M.A."/>
        </authorList>
    </citation>
    <scope>NUCLEOTIDE SEQUENCE [LARGE SCALE GENOMIC DNA]</scope>
    <source>
        <strain evidence="2">WS5A3p</strain>
    </source>
</reference>
<accession>A0A2S8B586</accession>
<dbReference type="AlphaFoldDB" id="A0A2S8B586"/>
<comment type="caution">
    <text evidence="1">The sequence shown here is derived from an EMBL/GenBank/DDBJ whole genome shotgun (WGS) entry which is preliminary data.</text>
</comment>
<sequence>MDLNELLYHHQRALMAVGQAQRDGRTGVNFDLPCYYARRINEYRERRGLTFDVPVVAQWGKRASDQVDARSASFVGDGLGVQRRETPA</sequence>
<keyword evidence="2" id="KW-1185">Reference proteome</keyword>
<evidence type="ECO:0000313" key="1">
    <source>
        <dbReference type="EMBL" id="PQM27498.1"/>
    </source>
</evidence>
<gene>
    <name evidence="1" type="ORF">CVO77_02610</name>
</gene>
<proteinExistence type="predicted"/>
<organism evidence="1 2">
    <name type="scientific">Sphingopyxis lindanitolerans</name>
    <dbReference type="NCBI Taxonomy" id="2054227"/>
    <lineage>
        <taxon>Bacteria</taxon>
        <taxon>Pseudomonadati</taxon>
        <taxon>Pseudomonadota</taxon>
        <taxon>Alphaproteobacteria</taxon>
        <taxon>Sphingomonadales</taxon>
        <taxon>Sphingomonadaceae</taxon>
        <taxon>Sphingopyxis</taxon>
    </lineage>
</organism>
<dbReference type="OrthoDB" id="7509679at2"/>
<dbReference type="Proteomes" id="UP000238954">
    <property type="component" value="Chromosome"/>
</dbReference>